<feature type="transmembrane region" description="Helical" evidence="1">
    <location>
        <begin position="6"/>
        <end position="25"/>
    </location>
</feature>
<evidence type="ECO:0000256" key="1">
    <source>
        <dbReference type="SAM" id="Phobius"/>
    </source>
</evidence>
<gene>
    <name evidence="2" type="ORF">SKAU_G00367420</name>
</gene>
<accession>A0A9Q1EFE3</accession>
<organism evidence="2 3">
    <name type="scientific">Synaphobranchus kaupii</name>
    <name type="common">Kaup's arrowtooth eel</name>
    <dbReference type="NCBI Taxonomy" id="118154"/>
    <lineage>
        <taxon>Eukaryota</taxon>
        <taxon>Metazoa</taxon>
        <taxon>Chordata</taxon>
        <taxon>Craniata</taxon>
        <taxon>Vertebrata</taxon>
        <taxon>Euteleostomi</taxon>
        <taxon>Actinopterygii</taxon>
        <taxon>Neopterygii</taxon>
        <taxon>Teleostei</taxon>
        <taxon>Anguilliformes</taxon>
        <taxon>Synaphobranchidae</taxon>
        <taxon>Synaphobranchus</taxon>
    </lineage>
</organism>
<keyword evidence="1" id="KW-0812">Transmembrane</keyword>
<comment type="caution">
    <text evidence="2">The sequence shown here is derived from an EMBL/GenBank/DDBJ whole genome shotgun (WGS) entry which is preliminary data.</text>
</comment>
<proteinExistence type="predicted"/>
<evidence type="ECO:0000313" key="3">
    <source>
        <dbReference type="Proteomes" id="UP001152622"/>
    </source>
</evidence>
<evidence type="ECO:0000313" key="2">
    <source>
        <dbReference type="EMBL" id="KAJ8337776.1"/>
    </source>
</evidence>
<sequence>MTGLLGPALAVMNLPSLSLVVKLAAERRRRRTTTTIFQDRSSPLSPATTTQVQLIKAFEAEPCHIKIENRLSPITRRTIEQTTFAEEDRLSNRSSEKKKFPLPLASGSQGVAYCCGSSYRRIVNGEKPFGEKAKRRNIR</sequence>
<reference evidence="2" key="1">
    <citation type="journal article" date="2023" name="Science">
        <title>Genome structures resolve the early diversification of teleost fishes.</title>
        <authorList>
            <person name="Parey E."/>
            <person name="Louis A."/>
            <person name="Montfort J."/>
            <person name="Bouchez O."/>
            <person name="Roques C."/>
            <person name="Iampietro C."/>
            <person name="Lluch J."/>
            <person name="Castinel A."/>
            <person name="Donnadieu C."/>
            <person name="Desvignes T."/>
            <person name="Floi Bucao C."/>
            <person name="Jouanno E."/>
            <person name="Wen M."/>
            <person name="Mejri S."/>
            <person name="Dirks R."/>
            <person name="Jansen H."/>
            <person name="Henkel C."/>
            <person name="Chen W.J."/>
            <person name="Zahm M."/>
            <person name="Cabau C."/>
            <person name="Klopp C."/>
            <person name="Thompson A.W."/>
            <person name="Robinson-Rechavi M."/>
            <person name="Braasch I."/>
            <person name="Lecointre G."/>
            <person name="Bobe J."/>
            <person name="Postlethwait J.H."/>
            <person name="Berthelot C."/>
            <person name="Roest Crollius H."/>
            <person name="Guiguen Y."/>
        </authorList>
    </citation>
    <scope>NUCLEOTIDE SEQUENCE</scope>
    <source>
        <strain evidence="2">WJC10195</strain>
    </source>
</reference>
<dbReference type="AlphaFoldDB" id="A0A9Q1EFE3"/>
<name>A0A9Q1EFE3_SYNKA</name>
<keyword evidence="1" id="KW-0472">Membrane</keyword>
<protein>
    <submittedName>
        <fullName evidence="2">Uncharacterized protein</fullName>
    </submittedName>
</protein>
<keyword evidence="3" id="KW-1185">Reference proteome</keyword>
<dbReference type="Proteomes" id="UP001152622">
    <property type="component" value="Chromosome 18"/>
</dbReference>
<keyword evidence="1" id="KW-1133">Transmembrane helix</keyword>
<dbReference type="EMBL" id="JAINUF010000018">
    <property type="protein sequence ID" value="KAJ8337776.1"/>
    <property type="molecule type" value="Genomic_DNA"/>
</dbReference>